<dbReference type="PANTHER" id="PTHR44942">
    <property type="entry name" value="METHYLTRANSF_11 DOMAIN-CONTAINING PROTEIN"/>
    <property type="match status" value="1"/>
</dbReference>
<name>A0ABT2NHG1_9RHOB</name>
<accession>A0ABT2NHG1</accession>
<dbReference type="GO" id="GO:0008168">
    <property type="term" value="F:methyltransferase activity"/>
    <property type="evidence" value="ECO:0007669"/>
    <property type="project" value="UniProtKB-KW"/>
</dbReference>
<reference evidence="6" key="1">
    <citation type="submission" date="2023-07" db="EMBL/GenBank/DDBJ databases">
        <title>Defluviimonas sediminis sp. nov., isolated from mangrove sediment.</title>
        <authorList>
            <person name="Liu L."/>
            <person name="Li J."/>
            <person name="Huang Y."/>
            <person name="Pan J."/>
            <person name="Li M."/>
        </authorList>
    </citation>
    <scope>NUCLEOTIDE SEQUENCE [LARGE SCALE GENOMIC DNA]</scope>
    <source>
        <strain evidence="6">FT324</strain>
    </source>
</reference>
<evidence type="ECO:0000259" key="4">
    <source>
        <dbReference type="Pfam" id="PF08241"/>
    </source>
</evidence>
<keyword evidence="2 5" id="KW-0489">Methyltransferase</keyword>
<dbReference type="CDD" id="cd02440">
    <property type="entry name" value="AdoMet_MTases"/>
    <property type="match status" value="1"/>
</dbReference>
<dbReference type="Pfam" id="PF08241">
    <property type="entry name" value="Methyltransf_11"/>
    <property type="match status" value="1"/>
</dbReference>
<organism evidence="5 6">
    <name type="scientific">Albidovulum sediminis</name>
    <dbReference type="NCBI Taxonomy" id="3066345"/>
    <lineage>
        <taxon>Bacteria</taxon>
        <taxon>Pseudomonadati</taxon>
        <taxon>Pseudomonadota</taxon>
        <taxon>Alphaproteobacteria</taxon>
        <taxon>Rhodobacterales</taxon>
        <taxon>Paracoccaceae</taxon>
        <taxon>Albidovulum</taxon>
    </lineage>
</organism>
<dbReference type="Gene3D" id="3.40.50.150">
    <property type="entry name" value="Vaccinia Virus protein VP39"/>
    <property type="match status" value="1"/>
</dbReference>
<dbReference type="PANTHER" id="PTHR44942:SF4">
    <property type="entry name" value="METHYLTRANSFERASE TYPE 11 DOMAIN-CONTAINING PROTEIN"/>
    <property type="match status" value="1"/>
</dbReference>
<keyword evidence="3" id="KW-0808">Transferase</keyword>
<dbReference type="GO" id="GO:0032259">
    <property type="term" value="P:methylation"/>
    <property type="evidence" value="ECO:0007669"/>
    <property type="project" value="UniProtKB-KW"/>
</dbReference>
<evidence type="ECO:0000256" key="1">
    <source>
        <dbReference type="ARBA" id="ARBA00008361"/>
    </source>
</evidence>
<comment type="caution">
    <text evidence="5">The sequence shown here is derived from an EMBL/GenBank/DDBJ whole genome shotgun (WGS) entry which is preliminary data.</text>
</comment>
<evidence type="ECO:0000313" key="6">
    <source>
        <dbReference type="Proteomes" id="UP001205601"/>
    </source>
</evidence>
<dbReference type="SUPFAM" id="SSF53335">
    <property type="entry name" value="S-adenosyl-L-methionine-dependent methyltransferases"/>
    <property type="match status" value="1"/>
</dbReference>
<evidence type="ECO:0000313" key="5">
    <source>
        <dbReference type="EMBL" id="MCT8328201.1"/>
    </source>
</evidence>
<proteinExistence type="inferred from homology"/>
<dbReference type="InterPro" id="IPR029063">
    <property type="entry name" value="SAM-dependent_MTases_sf"/>
</dbReference>
<gene>
    <name evidence="5" type="ORF">N5I32_01595</name>
</gene>
<sequence>MSSQADHDAWSAGQNYEQYMGRWSRIVASGFLDWLDAPEGADWLEVGCGTGALTSAILRECAPNSILATDASEDFIAHARGTIGDPRASFRSADARHLPAEDSSVDIVTSALVLNFVPDRPAALKEMQRVLRPGGLLSFYVWDYPGGGIGFIDAFWKAAASLDPTAADLDEGTRFPFCTAEGLAGLCAQAGIDAPAIAPIEITTEFPGFEAFWHPFTLGAGPAPGYCMSLPEDRREALKSRLSETLGAVGPLRLTARAWAVKSAVPG</sequence>
<dbReference type="Proteomes" id="UP001205601">
    <property type="component" value="Unassembled WGS sequence"/>
</dbReference>
<feature type="domain" description="Methyltransferase type 11" evidence="4">
    <location>
        <begin position="44"/>
        <end position="138"/>
    </location>
</feature>
<evidence type="ECO:0000256" key="3">
    <source>
        <dbReference type="ARBA" id="ARBA00022679"/>
    </source>
</evidence>
<dbReference type="RefSeq" id="WP_261493640.1">
    <property type="nucleotide sequence ID" value="NZ_JAOCQF010000001.1"/>
</dbReference>
<keyword evidence="6" id="KW-1185">Reference proteome</keyword>
<evidence type="ECO:0000256" key="2">
    <source>
        <dbReference type="ARBA" id="ARBA00022603"/>
    </source>
</evidence>
<comment type="similarity">
    <text evidence="1">Belongs to the methyltransferase superfamily.</text>
</comment>
<protein>
    <submittedName>
        <fullName evidence="5">Class I SAM-dependent methyltransferase</fullName>
    </submittedName>
</protein>
<dbReference type="EMBL" id="JAOCQF010000001">
    <property type="protein sequence ID" value="MCT8328201.1"/>
    <property type="molecule type" value="Genomic_DNA"/>
</dbReference>
<dbReference type="InterPro" id="IPR051052">
    <property type="entry name" value="Diverse_substrate_MTase"/>
</dbReference>
<dbReference type="InterPro" id="IPR013216">
    <property type="entry name" value="Methyltransf_11"/>
</dbReference>